<protein>
    <recommendedName>
        <fullName evidence="9">Polysaccharide biosynthesis protein</fullName>
    </recommendedName>
</protein>
<feature type="transmembrane region" description="Helical" evidence="6">
    <location>
        <begin position="288"/>
        <end position="311"/>
    </location>
</feature>
<feature type="transmembrane region" description="Helical" evidence="6">
    <location>
        <begin position="94"/>
        <end position="117"/>
    </location>
</feature>
<comment type="caution">
    <text evidence="7">The sequence shown here is derived from an EMBL/GenBank/DDBJ whole genome shotgun (WGS) entry which is preliminary data.</text>
</comment>
<feature type="transmembrane region" description="Helical" evidence="6">
    <location>
        <begin position="380"/>
        <end position="402"/>
    </location>
</feature>
<dbReference type="EMBL" id="BGZH01000001">
    <property type="protein sequence ID" value="GBO83166.1"/>
    <property type="molecule type" value="Genomic_DNA"/>
</dbReference>
<evidence type="ECO:0000313" key="7">
    <source>
        <dbReference type="EMBL" id="GBO83166.1"/>
    </source>
</evidence>
<keyword evidence="8" id="KW-1185">Reference proteome</keyword>
<evidence type="ECO:0000256" key="5">
    <source>
        <dbReference type="ARBA" id="ARBA00023136"/>
    </source>
</evidence>
<organism evidence="7 8">
    <name type="scientific">Marinobacter salsuginis</name>
    <dbReference type="NCBI Taxonomy" id="418719"/>
    <lineage>
        <taxon>Bacteria</taxon>
        <taxon>Pseudomonadati</taxon>
        <taxon>Pseudomonadota</taxon>
        <taxon>Gammaproteobacteria</taxon>
        <taxon>Pseudomonadales</taxon>
        <taxon>Marinobacteraceae</taxon>
        <taxon>Marinobacter</taxon>
    </lineage>
</organism>
<dbReference type="Proteomes" id="UP000340077">
    <property type="component" value="Unassembled WGS sequence"/>
</dbReference>
<reference evidence="7 8" key="1">
    <citation type="journal article" date="2019" name="J. Gen. Appl. Microbiol.">
        <title>Aerobic degradation of cis-dichloroethene by the marine bacterium Marinobacter salsuginis strain 5N-3.</title>
        <authorList>
            <person name="Inoue Y."/>
            <person name="Fukunaga Y."/>
            <person name="Katsumata H."/>
            <person name="Ohji S."/>
            <person name="Hosoyama A."/>
            <person name="Mori K."/>
            <person name="Ando K."/>
        </authorList>
    </citation>
    <scope>NUCLEOTIDE SEQUENCE [LARGE SCALE GENOMIC DNA]</scope>
    <source>
        <strain evidence="7 8">5N-3</strain>
    </source>
</reference>
<evidence type="ECO:0000313" key="8">
    <source>
        <dbReference type="Proteomes" id="UP000340077"/>
    </source>
</evidence>
<dbReference type="AlphaFoldDB" id="A0A5M3PK99"/>
<keyword evidence="5 6" id="KW-0472">Membrane</keyword>
<dbReference type="PANTHER" id="PTHR30250:SF28">
    <property type="entry name" value="POLYSACCHARIDE BIOSYNTHESIS PROTEIN"/>
    <property type="match status" value="1"/>
</dbReference>
<dbReference type="InterPro" id="IPR050833">
    <property type="entry name" value="Poly_Biosynth_Transport"/>
</dbReference>
<evidence type="ECO:0008006" key="9">
    <source>
        <dbReference type="Google" id="ProtNLM"/>
    </source>
</evidence>
<feature type="transmembrane region" description="Helical" evidence="6">
    <location>
        <begin position="323"/>
        <end position="344"/>
    </location>
</feature>
<dbReference type="GO" id="GO:0005886">
    <property type="term" value="C:plasma membrane"/>
    <property type="evidence" value="ECO:0007669"/>
    <property type="project" value="UniProtKB-SubCell"/>
</dbReference>
<keyword evidence="4 6" id="KW-1133">Transmembrane helix</keyword>
<comment type="subcellular location">
    <subcellularLocation>
        <location evidence="1">Cell membrane</location>
        <topology evidence="1">Multi-pass membrane protein</topology>
    </subcellularLocation>
</comment>
<name>A0A5M3PK99_9GAMM</name>
<gene>
    <name evidence="7" type="ORF">MS5N3_06170</name>
</gene>
<evidence type="ECO:0000256" key="4">
    <source>
        <dbReference type="ARBA" id="ARBA00022989"/>
    </source>
</evidence>
<dbReference type="PANTHER" id="PTHR30250">
    <property type="entry name" value="PST FAMILY PREDICTED COLANIC ACID TRANSPORTER"/>
    <property type="match status" value="1"/>
</dbReference>
<keyword evidence="3 6" id="KW-0812">Transmembrane</keyword>
<feature type="transmembrane region" description="Helical" evidence="6">
    <location>
        <begin position="356"/>
        <end position="374"/>
    </location>
</feature>
<evidence type="ECO:0000256" key="3">
    <source>
        <dbReference type="ARBA" id="ARBA00022692"/>
    </source>
</evidence>
<evidence type="ECO:0000256" key="6">
    <source>
        <dbReference type="SAM" id="Phobius"/>
    </source>
</evidence>
<accession>A0A5M3PK99</accession>
<evidence type="ECO:0000256" key="1">
    <source>
        <dbReference type="ARBA" id="ARBA00004651"/>
    </source>
</evidence>
<feature type="transmembrane region" description="Helical" evidence="6">
    <location>
        <begin position="240"/>
        <end position="263"/>
    </location>
</feature>
<proteinExistence type="predicted"/>
<feature type="transmembrane region" description="Helical" evidence="6">
    <location>
        <begin position="63"/>
        <end position="88"/>
    </location>
</feature>
<dbReference type="Pfam" id="PF13440">
    <property type="entry name" value="Polysacc_synt_3"/>
    <property type="match status" value="1"/>
</dbReference>
<keyword evidence="2" id="KW-1003">Cell membrane</keyword>
<feature type="transmembrane region" description="Helical" evidence="6">
    <location>
        <begin position="30"/>
        <end position="51"/>
    </location>
</feature>
<sequence length="414" mass="45353">MAVGSGLGRLISLLAIPFATRIYTPEGFGVLAVFTSLVTILAPIVSLRYVLTLPLPRQTGTALNLLLLSFGLILAGTAFIMLALAIFSEPMLNFFSMAAIVPWWWLIGIGVLVTATYELMTFWATRRRAYGIIAKTNIIQNSAGALATIGLGVVGLNPLGLLLGAIIAKGGGLFWLLRDFKTDLFRIPQAITANRLATAAGFYRDFPFYRVPSQFLMVFSQQAPLLFAAAVYGAELTGQLSLALMALAIPVTLVGEAMGKALYAEAAAIGKSGSDRIYQMTKDTQKKLFLVSIPSGLVLFFFGEQIFYLVFGQEWEASGKFASLLSIYIVFHFTSAPLVQLLNIMANQSTFLRINVVRVLSILALFSFVFFTKIAAARFIFLYSILMAFFYIYVSVLVMHILKKKSDQVRADCL</sequence>
<evidence type="ECO:0000256" key="2">
    <source>
        <dbReference type="ARBA" id="ARBA00022475"/>
    </source>
</evidence>